<organism evidence="1 2">
    <name type="scientific">Nonomuraea angiospora</name>
    <dbReference type="NCBI Taxonomy" id="46172"/>
    <lineage>
        <taxon>Bacteria</taxon>
        <taxon>Bacillati</taxon>
        <taxon>Actinomycetota</taxon>
        <taxon>Actinomycetes</taxon>
        <taxon>Streptosporangiales</taxon>
        <taxon>Streptosporangiaceae</taxon>
        <taxon>Nonomuraea</taxon>
    </lineage>
</organism>
<sequence>MEAMTLVSHQQRVSLTGEQVVRGAGSVANTFAAGVFPSAAGLGQGEDRAALDIRVDAVEHGAVMAEPFMGSTIADRADIRPLPG</sequence>
<keyword evidence="2" id="KW-1185">Reference proteome</keyword>
<dbReference type="RefSeq" id="WP_192786579.1">
    <property type="nucleotide sequence ID" value="NZ_JADBEK010000001.1"/>
</dbReference>
<comment type="caution">
    <text evidence="1">The sequence shown here is derived from an EMBL/GenBank/DDBJ whole genome shotgun (WGS) entry which is preliminary data.</text>
</comment>
<protein>
    <submittedName>
        <fullName evidence="1">Uncharacterized protein</fullName>
    </submittedName>
</protein>
<dbReference type="Proteomes" id="UP000633509">
    <property type="component" value="Unassembled WGS sequence"/>
</dbReference>
<evidence type="ECO:0000313" key="1">
    <source>
        <dbReference type="EMBL" id="MBE1585933.1"/>
    </source>
</evidence>
<dbReference type="EMBL" id="JADBEK010000001">
    <property type="protein sequence ID" value="MBE1585933.1"/>
    <property type="molecule type" value="Genomic_DNA"/>
</dbReference>
<name>A0ABR9LZ69_9ACTN</name>
<accession>A0ABR9LZ69</accession>
<proteinExistence type="predicted"/>
<gene>
    <name evidence="1" type="ORF">H4W80_004191</name>
</gene>
<evidence type="ECO:0000313" key="2">
    <source>
        <dbReference type="Proteomes" id="UP000633509"/>
    </source>
</evidence>
<reference evidence="1 2" key="1">
    <citation type="submission" date="2020-10" db="EMBL/GenBank/DDBJ databases">
        <title>Sequencing the genomes of 1000 actinobacteria strains.</title>
        <authorList>
            <person name="Klenk H.-P."/>
        </authorList>
    </citation>
    <scope>NUCLEOTIDE SEQUENCE [LARGE SCALE GENOMIC DNA]</scope>
    <source>
        <strain evidence="1 2">DSM 43173</strain>
    </source>
</reference>